<sequence length="382" mass="42506">MQRALLVCDACAHRAGRQQFHAVPFLATEDQPIHCPAPRAVHWPWIRLRSVHRDRSPDIKRLCMQWPRCDMAEQFVVVFGGHFVLSWIPGGSGVTMIFWLFGAAIAMALSHSISNSLTTADNYGGLGPQWGTGRVPLHSWGVHGWVGGGRAWAAFGAPLQPKTPQKKKRCRAWQREREVQMVWQVNDETNYYSDDAYEDGCSKIILLDSSAPRSMSNLIRIPVFVLAPLDDVFGKRELGVEGGGANGNTHSTVLPIQGLPPNLMLFLIGATLESRGQHVEWALNTDQAEPNGLISPLPAANRAPRGAQLSFLISPKVLRTPVKLIQKIFFKTQNVCEGSYNTVGFLTRGTPPAYSWNRRSWRFILKLSPVHCIQPVPRHGMI</sequence>
<gene>
    <name evidence="2" type="ORF">B0H17DRAFT_1149565</name>
</gene>
<keyword evidence="1" id="KW-0812">Transmembrane</keyword>
<evidence type="ECO:0000313" key="2">
    <source>
        <dbReference type="EMBL" id="KAJ7636167.1"/>
    </source>
</evidence>
<evidence type="ECO:0000313" key="3">
    <source>
        <dbReference type="Proteomes" id="UP001221757"/>
    </source>
</evidence>
<name>A0AAD7FRZ9_MYCRO</name>
<keyword evidence="1" id="KW-0472">Membrane</keyword>
<keyword evidence="1" id="KW-1133">Transmembrane helix</keyword>
<organism evidence="2 3">
    <name type="scientific">Mycena rosella</name>
    <name type="common">Pink bonnet</name>
    <name type="synonym">Agaricus rosellus</name>
    <dbReference type="NCBI Taxonomy" id="1033263"/>
    <lineage>
        <taxon>Eukaryota</taxon>
        <taxon>Fungi</taxon>
        <taxon>Dikarya</taxon>
        <taxon>Basidiomycota</taxon>
        <taxon>Agaricomycotina</taxon>
        <taxon>Agaricomycetes</taxon>
        <taxon>Agaricomycetidae</taxon>
        <taxon>Agaricales</taxon>
        <taxon>Marasmiineae</taxon>
        <taxon>Mycenaceae</taxon>
        <taxon>Mycena</taxon>
    </lineage>
</organism>
<evidence type="ECO:0000256" key="1">
    <source>
        <dbReference type="SAM" id="Phobius"/>
    </source>
</evidence>
<feature type="transmembrane region" description="Helical" evidence="1">
    <location>
        <begin position="87"/>
        <end position="109"/>
    </location>
</feature>
<proteinExistence type="predicted"/>
<keyword evidence="3" id="KW-1185">Reference proteome</keyword>
<protein>
    <submittedName>
        <fullName evidence="2">Uncharacterized protein</fullName>
    </submittedName>
</protein>
<accession>A0AAD7FRZ9</accession>
<dbReference type="Proteomes" id="UP001221757">
    <property type="component" value="Unassembled WGS sequence"/>
</dbReference>
<comment type="caution">
    <text evidence="2">The sequence shown here is derived from an EMBL/GenBank/DDBJ whole genome shotgun (WGS) entry which is preliminary data.</text>
</comment>
<reference evidence="2" key="1">
    <citation type="submission" date="2023-03" db="EMBL/GenBank/DDBJ databases">
        <title>Massive genome expansion in bonnet fungi (Mycena s.s.) driven by repeated elements and novel gene families across ecological guilds.</title>
        <authorList>
            <consortium name="Lawrence Berkeley National Laboratory"/>
            <person name="Harder C.B."/>
            <person name="Miyauchi S."/>
            <person name="Viragh M."/>
            <person name="Kuo A."/>
            <person name="Thoen E."/>
            <person name="Andreopoulos B."/>
            <person name="Lu D."/>
            <person name="Skrede I."/>
            <person name="Drula E."/>
            <person name="Henrissat B."/>
            <person name="Morin E."/>
            <person name="Kohler A."/>
            <person name="Barry K."/>
            <person name="LaButti K."/>
            <person name="Morin E."/>
            <person name="Salamov A."/>
            <person name="Lipzen A."/>
            <person name="Mereny Z."/>
            <person name="Hegedus B."/>
            <person name="Baldrian P."/>
            <person name="Stursova M."/>
            <person name="Weitz H."/>
            <person name="Taylor A."/>
            <person name="Grigoriev I.V."/>
            <person name="Nagy L.G."/>
            <person name="Martin F."/>
            <person name="Kauserud H."/>
        </authorList>
    </citation>
    <scope>NUCLEOTIDE SEQUENCE</scope>
    <source>
        <strain evidence="2">CBHHK067</strain>
    </source>
</reference>
<dbReference type="AlphaFoldDB" id="A0AAD7FRZ9"/>
<dbReference type="EMBL" id="JARKIE010000462">
    <property type="protein sequence ID" value="KAJ7636167.1"/>
    <property type="molecule type" value="Genomic_DNA"/>
</dbReference>